<reference evidence="5" key="2">
    <citation type="submission" date="2025-08" db="UniProtKB">
        <authorList>
            <consortium name="Ensembl"/>
        </authorList>
    </citation>
    <scope>IDENTIFICATION</scope>
</reference>
<dbReference type="GO" id="GO:0031982">
    <property type="term" value="C:vesicle"/>
    <property type="evidence" value="ECO:0007669"/>
    <property type="project" value="TreeGrafter"/>
</dbReference>
<evidence type="ECO:0000313" key="6">
    <source>
        <dbReference type="Proteomes" id="UP000694563"/>
    </source>
</evidence>
<dbReference type="PANTHER" id="PTHR12287">
    <property type="entry name" value="EPIDERMAL GROWTH FACTOR RECEPTOR KINASE SUBSTRATE EPS8-RELATED PROTEIN"/>
    <property type="match status" value="1"/>
</dbReference>
<name>A0A8C3VE76_CATUS</name>
<protein>
    <recommendedName>
        <fullName evidence="4">SH3 domain-containing protein</fullName>
    </recommendedName>
</protein>
<evidence type="ECO:0000259" key="4">
    <source>
        <dbReference type="PROSITE" id="PS50002"/>
    </source>
</evidence>
<dbReference type="Gene3D" id="2.30.30.40">
    <property type="entry name" value="SH3 Domains"/>
    <property type="match status" value="1"/>
</dbReference>
<dbReference type="InterPro" id="IPR001452">
    <property type="entry name" value="SH3_domain"/>
</dbReference>
<evidence type="ECO:0000256" key="2">
    <source>
        <dbReference type="PROSITE-ProRule" id="PRU00192"/>
    </source>
</evidence>
<feature type="region of interest" description="Disordered" evidence="3">
    <location>
        <begin position="182"/>
        <end position="253"/>
    </location>
</feature>
<dbReference type="GO" id="GO:1900029">
    <property type="term" value="P:positive regulation of ruffle assembly"/>
    <property type="evidence" value="ECO:0007669"/>
    <property type="project" value="TreeGrafter"/>
</dbReference>
<dbReference type="InterPro" id="IPR036028">
    <property type="entry name" value="SH3-like_dom_sf"/>
</dbReference>
<dbReference type="InterPro" id="IPR055093">
    <property type="entry name" value="EPS8_2nd"/>
</dbReference>
<dbReference type="SUPFAM" id="SSF50044">
    <property type="entry name" value="SH3-domain"/>
    <property type="match status" value="1"/>
</dbReference>
<evidence type="ECO:0000256" key="1">
    <source>
        <dbReference type="ARBA" id="ARBA00022443"/>
    </source>
</evidence>
<keyword evidence="6" id="KW-1185">Reference proteome</keyword>
<feature type="compositionally biased region" description="Pro residues" evidence="3">
    <location>
        <begin position="212"/>
        <end position="222"/>
    </location>
</feature>
<dbReference type="Pfam" id="PF22975">
    <property type="entry name" value="EPS8_2nd"/>
    <property type="match status" value="1"/>
</dbReference>
<dbReference type="PRINTS" id="PR00452">
    <property type="entry name" value="SH3DOMAIN"/>
</dbReference>
<dbReference type="GO" id="GO:0003779">
    <property type="term" value="F:actin binding"/>
    <property type="evidence" value="ECO:0007669"/>
    <property type="project" value="TreeGrafter"/>
</dbReference>
<dbReference type="InterPro" id="IPR039801">
    <property type="entry name" value="EPS8-like"/>
</dbReference>
<accession>A0A8C3VE76</accession>
<organism evidence="5 6">
    <name type="scientific">Catharus ustulatus</name>
    <name type="common">Russet-backed thrush</name>
    <name type="synonym">Hylocichla ustulatus</name>
    <dbReference type="NCBI Taxonomy" id="91951"/>
    <lineage>
        <taxon>Eukaryota</taxon>
        <taxon>Metazoa</taxon>
        <taxon>Chordata</taxon>
        <taxon>Craniata</taxon>
        <taxon>Vertebrata</taxon>
        <taxon>Euteleostomi</taxon>
        <taxon>Archelosauria</taxon>
        <taxon>Archosauria</taxon>
        <taxon>Dinosauria</taxon>
        <taxon>Saurischia</taxon>
        <taxon>Theropoda</taxon>
        <taxon>Coelurosauria</taxon>
        <taxon>Aves</taxon>
        <taxon>Neognathae</taxon>
        <taxon>Neoaves</taxon>
        <taxon>Telluraves</taxon>
        <taxon>Australaves</taxon>
        <taxon>Passeriformes</taxon>
        <taxon>Turdidae</taxon>
        <taxon>Catharus</taxon>
    </lineage>
</organism>
<dbReference type="Ensembl" id="ENSCUST00005027739.1">
    <property type="protein sequence ID" value="ENSCUSP00005026801.1"/>
    <property type="gene ID" value="ENSCUSG00005016575.1"/>
</dbReference>
<reference evidence="5" key="1">
    <citation type="submission" date="2020-10" db="EMBL/GenBank/DDBJ databases">
        <title>Catharus ustulatus (Swainson's thrush) genome, bCatUst1, primary haplotype v2.</title>
        <authorList>
            <person name="Delmore K."/>
            <person name="Vafadar M."/>
            <person name="Formenti G."/>
            <person name="Chow W."/>
            <person name="Pelan S."/>
            <person name="Howe K."/>
            <person name="Rhie A."/>
            <person name="Mountcastle J."/>
            <person name="Haase B."/>
            <person name="Fedrigo O."/>
            <person name="Jarvis E.D."/>
        </authorList>
    </citation>
    <scope>NUCLEOTIDE SEQUENCE [LARGE SCALE GENOMIC DNA]</scope>
</reference>
<dbReference type="Proteomes" id="UP000694563">
    <property type="component" value="Chromosome 25"/>
</dbReference>
<dbReference type="SMART" id="SM00326">
    <property type="entry name" value="SH3"/>
    <property type="match status" value="1"/>
</dbReference>
<sequence>MRLGVLLHPRPLQVLDNCPSPGLAPGVESPLLLPEALQFLEDNLSDDDYGVWKSLGTAWSKSRAEYPNSAQVPAYIPVFSDGWLPPVMEQERHRGLQDTLPPAPVSPTPFRHPSLSLPPAQVGVPGWVLIHPLTTSRLPLPAQGLVRALYDFQARNSQELSVRKGDTLQVLDQQKKWWLVQDERGDRGHVPGNILEPLPEPGHSARQVGVPSPLPSPRPPPGGGGHPDVSSLCPRSRTGTAPPPCTPAPLRRR</sequence>
<keyword evidence="1 2" id="KW-0728">SH3 domain</keyword>
<dbReference type="GO" id="GO:0035023">
    <property type="term" value="P:regulation of Rho protein signal transduction"/>
    <property type="evidence" value="ECO:0007669"/>
    <property type="project" value="TreeGrafter"/>
</dbReference>
<dbReference type="PANTHER" id="PTHR12287:SF22">
    <property type="entry name" value="EPIDERMAL GROWTH FACTOR RECEPTOR KINASE SUBSTRATE 8-LIKE PROTEIN 3"/>
    <property type="match status" value="1"/>
</dbReference>
<dbReference type="GO" id="GO:0007266">
    <property type="term" value="P:Rho protein signal transduction"/>
    <property type="evidence" value="ECO:0007669"/>
    <property type="project" value="TreeGrafter"/>
</dbReference>
<dbReference type="Pfam" id="PF00018">
    <property type="entry name" value="SH3_1"/>
    <property type="match status" value="1"/>
</dbReference>
<dbReference type="AlphaFoldDB" id="A0A8C3VE76"/>
<dbReference type="PROSITE" id="PS50002">
    <property type="entry name" value="SH3"/>
    <property type="match status" value="1"/>
</dbReference>
<feature type="domain" description="SH3" evidence="4">
    <location>
        <begin position="141"/>
        <end position="200"/>
    </location>
</feature>
<evidence type="ECO:0000313" key="5">
    <source>
        <dbReference type="Ensembl" id="ENSCUSP00005026801.1"/>
    </source>
</evidence>
<evidence type="ECO:0000256" key="3">
    <source>
        <dbReference type="SAM" id="MobiDB-lite"/>
    </source>
</evidence>
<reference evidence="5" key="3">
    <citation type="submission" date="2025-09" db="UniProtKB">
        <authorList>
            <consortium name="Ensembl"/>
        </authorList>
    </citation>
    <scope>IDENTIFICATION</scope>
</reference>
<dbReference type="GO" id="GO:0032587">
    <property type="term" value="C:ruffle membrane"/>
    <property type="evidence" value="ECO:0007669"/>
    <property type="project" value="TreeGrafter"/>
</dbReference>
<proteinExistence type="predicted"/>